<dbReference type="OrthoDB" id="5955962at2"/>
<accession>A0A1I4XLI4</accession>
<evidence type="ECO:0000313" key="3">
    <source>
        <dbReference type="Proteomes" id="UP000198575"/>
    </source>
</evidence>
<dbReference type="EMBL" id="FOVF01000010">
    <property type="protein sequence ID" value="SFN26159.1"/>
    <property type="molecule type" value="Genomic_DNA"/>
</dbReference>
<keyword evidence="1" id="KW-1133">Transmembrane helix</keyword>
<evidence type="ECO:0000313" key="2">
    <source>
        <dbReference type="EMBL" id="SFN26159.1"/>
    </source>
</evidence>
<dbReference type="AlphaFoldDB" id="A0A1I4XLI4"/>
<reference evidence="2 3" key="1">
    <citation type="submission" date="2016-10" db="EMBL/GenBank/DDBJ databases">
        <authorList>
            <person name="de Groot N.N."/>
        </authorList>
    </citation>
    <scope>NUCLEOTIDE SEQUENCE [LARGE SCALE GENOMIC DNA]</scope>
    <source>
        <strain evidence="2 3">CGMCC 1.7659</strain>
    </source>
</reference>
<keyword evidence="3" id="KW-1185">Reference proteome</keyword>
<evidence type="ECO:0000256" key="1">
    <source>
        <dbReference type="SAM" id="Phobius"/>
    </source>
</evidence>
<dbReference type="STRING" id="578942.SAMN05216289_11077"/>
<keyword evidence="1" id="KW-0472">Membrane</keyword>
<dbReference type="RefSeq" id="WP_092407268.1">
    <property type="nucleotide sequence ID" value="NZ_FOVF01000010.1"/>
</dbReference>
<dbReference type="Proteomes" id="UP000198575">
    <property type="component" value="Unassembled WGS sequence"/>
</dbReference>
<feature type="transmembrane region" description="Helical" evidence="1">
    <location>
        <begin position="108"/>
        <end position="127"/>
    </location>
</feature>
<organism evidence="2 3">
    <name type="scientific">Dokdonella immobilis</name>
    <dbReference type="NCBI Taxonomy" id="578942"/>
    <lineage>
        <taxon>Bacteria</taxon>
        <taxon>Pseudomonadati</taxon>
        <taxon>Pseudomonadota</taxon>
        <taxon>Gammaproteobacteria</taxon>
        <taxon>Lysobacterales</taxon>
        <taxon>Rhodanobacteraceae</taxon>
        <taxon>Dokdonella</taxon>
    </lineage>
</organism>
<protein>
    <recommendedName>
        <fullName evidence="4">Signal transducing protein</fullName>
    </recommendedName>
</protein>
<name>A0A1I4XLI4_9GAMM</name>
<proteinExistence type="predicted"/>
<keyword evidence="1" id="KW-0812">Transmembrane</keyword>
<gene>
    <name evidence="2" type="ORF">SAMN05216289_11077</name>
</gene>
<evidence type="ECO:0008006" key="4">
    <source>
        <dbReference type="Google" id="ProtNLM"/>
    </source>
</evidence>
<sequence>MRQIYTSPRYENVERVVALLNAANIATTIRNRRDWQGGQWKRFSYTQRGESEGWAQVWVTDSNDQTRAREILREAGLEPATRFADELAAARAPADPGRHKANSMRIRMILLALIGGVILLIGSTYLMR</sequence>